<proteinExistence type="predicted"/>
<dbReference type="EMBL" id="JAAALK010000285">
    <property type="protein sequence ID" value="KAG8064890.1"/>
    <property type="molecule type" value="Genomic_DNA"/>
</dbReference>
<dbReference type="AlphaFoldDB" id="A0A8J5VFK0"/>
<evidence type="ECO:0000313" key="2">
    <source>
        <dbReference type="EMBL" id="KAG8064890.1"/>
    </source>
</evidence>
<comment type="caution">
    <text evidence="2">The sequence shown here is derived from an EMBL/GenBank/DDBJ whole genome shotgun (WGS) entry which is preliminary data.</text>
</comment>
<reference evidence="2" key="1">
    <citation type="journal article" date="2021" name="bioRxiv">
        <title>Whole Genome Assembly and Annotation of Northern Wild Rice, Zizania palustris L., Supports a Whole Genome Duplication in the Zizania Genus.</title>
        <authorList>
            <person name="Haas M."/>
            <person name="Kono T."/>
            <person name="Macchietto M."/>
            <person name="Millas R."/>
            <person name="McGilp L."/>
            <person name="Shao M."/>
            <person name="Duquette J."/>
            <person name="Hirsch C.N."/>
            <person name="Kimball J."/>
        </authorList>
    </citation>
    <scope>NUCLEOTIDE SEQUENCE</scope>
    <source>
        <tissue evidence="2">Fresh leaf tissue</tissue>
    </source>
</reference>
<sequence length="96" mass="10318">MADRRSALGRMADRRSALGGMADRSPSITHHRPPLMHAGSLQTGEGPQSLVGSVWHHRWPAVCRRSRLSKESGSWKPSSFGVRTCAAPAAGSGWAE</sequence>
<gene>
    <name evidence="2" type="ORF">GUJ93_ZPchr0004g38747</name>
</gene>
<dbReference type="Proteomes" id="UP000729402">
    <property type="component" value="Unassembled WGS sequence"/>
</dbReference>
<feature type="compositionally biased region" description="Basic and acidic residues" evidence="1">
    <location>
        <begin position="1"/>
        <end position="16"/>
    </location>
</feature>
<reference evidence="2" key="2">
    <citation type="submission" date="2021-02" db="EMBL/GenBank/DDBJ databases">
        <authorList>
            <person name="Kimball J.A."/>
            <person name="Haas M.W."/>
            <person name="Macchietto M."/>
            <person name="Kono T."/>
            <person name="Duquette J."/>
            <person name="Shao M."/>
        </authorList>
    </citation>
    <scope>NUCLEOTIDE SEQUENCE</scope>
    <source>
        <tissue evidence="2">Fresh leaf tissue</tissue>
    </source>
</reference>
<feature type="region of interest" description="Disordered" evidence="1">
    <location>
        <begin position="1"/>
        <end position="49"/>
    </location>
</feature>
<evidence type="ECO:0000256" key="1">
    <source>
        <dbReference type="SAM" id="MobiDB-lite"/>
    </source>
</evidence>
<organism evidence="2 3">
    <name type="scientific">Zizania palustris</name>
    <name type="common">Northern wild rice</name>
    <dbReference type="NCBI Taxonomy" id="103762"/>
    <lineage>
        <taxon>Eukaryota</taxon>
        <taxon>Viridiplantae</taxon>
        <taxon>Streptophyta</taxon>
        <taxon>Embryophyta</taxon>
        <taxon>Tracheophyta</taxon>
        <taxon>Spermatophyta</taxon>
        <taxon>Magnoliopsida</taxon>
        <taxon>Liliopsida</taxon>
        <taxon>Poales</taxon>
        <taxon>Poaceae</taxon>
        <taxon>BOP clade</taxon>
        <taxon>Oryzoideae</taxon>
        <taxon>Oryzeae</taxon>
        <taxon>Zizaniinae</taxon>
        <taxon>Zizania</taxon>
    </lineage>
</organism>
<evidence type="ECO:0000313" key="3">
    <source>
        <dbReference type="Proteomes" id="UP000729402"/>
    </source>
</evidence>
<keyword evidence="3" id="KW-1185">Reference proteome</keyword>
<name>A0A8J5VFK0_ZIZPA</name>
<accession>A0A8J5VFK0</accession>
<protein>
    <submittedName>
        <fullName evidence="2">Uncharacterized protein</fullName>
    </submittedName>
</protein>